<protein>
    <submittedName>
        <fullName evidence="4">Drosha</fullName>
    </submittedName>
</protein>
<evidence type="ECO:0000256" key="1">
    <source>
        <dbReference type="ARBA" id="ARBA00022884"/>
    </source>
</evidence>
<dbReference type="SUPFAM" id="SSF54768">
    <property type="entry name" value="dsRNA-binding domain-like"/>
    <property type="match status" value="1"/>
</dbReference>
<reference evidence="4" key="1">
    <citation type="submission" date="2018-08" db="EMBL/GenBank/DDBJ databases">
        <authorList>
            <person name="Ferrada E.E."/>
            <person name="Latorre B.A."/>
        </authorList>
    </citation>
    <scope>NUCLEOTIDE SEQUENCE</scope>
</reference>
<feature type="compositionally biased region" description="Polar residues" evidence="2">
    <location>
        <begin position="218"/>
        <end position="237"/>
    </location>
</feature>
<evidence type="ECO:0000313" key="4">
    <source>
        <dbReference type="EMBL" id="SYV98069.1"/>
    </source>
</evidence>
<dbReference type="InterPro" id="IPR000999">
    <property type="entry name" value="RNase_III_dom"/>
</dbReference>
<dbReference type="Pfam" id="PF14622">
    <property type="entry name" value="Ribonucleas_3_3"/>
    <property type="match status" value="1"/>
</dbReference>
<dbReference type="PANTHER" id="PTHR11207:SF0">
    <property type="entry name" value="RIBONUCLEASE 3"/>
    <property type="match status" value="1"/>
</dbReference>
<dbReference type="PANTHER" id="PTHR11207">
    <property type="entry name" value="RIBONUCLEASE III"/>
    <property type="match status" value="1"/>
</dbReference>
<dbReference type="Gene3D" id="1.10.1520.10">
    <property type="entry name" value="Ribonuclease III domain"/>
    <property type="match status" value="1"/>
</dbReference>
<gene>
    <name evidence="4" type="primary">CFRG0685</name>
</gene>
<name>A0A383QTL2_CREFR</name>
<feature type="compositionally biased region" description="Low complexity" evidence="2">
    <location>
        <begin position="56"/>
        <end position="79"/>
    </location>
</feature>
<dbReference type="GO" id="GO:0005634">
    <property type="term" value="C:nucleus"/>
    <property type="evidence" value="ECO:0007669"/>
    <property type="project" value="TreeGrafter"/>
</dbReference>
<evidence type="ECO:0000256" key="2">
    <source>
        <dbReference type="SAM" id="MobiDB-lite"/>
    </source>
</evidence>
<feature type="region of interest" description="Disordered" evidence="2">
    <location>
        <begin position="524"/>
        <end position="544"/>
    </location>
</feature>
<dbReference type="GO" id="GO:0006396">
    <property type="term" value="P:RNA processing"/>
    <property type="evidence" value="ECO:0007669"/>
    <property type="project" value="InterPro"/>
</dbReference>
<feature type="region of interest" description="Disordered" evidence="2">
    <location>
        <begin position="211"/>
        <end position="237"/>
    </location>
</feature>
<dbReference type="SUPFAM" id="SSF69065">
    <property type="entry name" value="RNase III domain-like"/>
    <property type="match status" value="1"/>
</dbReference>
<dbReference type="SMART" id="SM00535">
    <property type="entry name" value="RIBOc"/>
    <property type="match status" value="1"/>
</dbReference>
<feature type="domain" description="RNase III" evidence="3">
    <location>
        <begin position="713"/>
        <end position="863"/>
    </location>
</feature>
<dbReference type="GO" id="GO:0004525">
    <property type="term" value="F:ribonuclease III activity"/>
    <property type="evidence" value="ECO:0007669"/>
    <property type="project" value="InterPro"/>
</dbReference>
<dbReference type="EMBL" id="LS991989">
    <property type="protein sequence ID" value="SYV98069.1"/>
    <property type="molecule type" value="mRNA"/>
</dbReference>
<accession>A0A383QTL2</accession>
<proteinExistence type="evidence at transcript level"/>
<organism evidence="4">
    <name type="scientific">Creolimax fragrantissima</name>
    <dbReference type="NCBI Taxonomy" id="470921"/>
    <lineage>
        <taxon>Eukaryota</taxon>
        <taxon>Ichthyosporea</taxon>
        <taxon>Ichthyophonida</taxon>
        <taxon>Creolimax</taxon>
    </lineage>
</organism>
<dbReference type="CDD" id="cd00593">
    <property type="entry name" value="RIBOc"/>
    <property type="match status" value="1"/>
</dbReference>
<sequence length="976" mass="107467">MDFCACESFREACVNRHGIAPRPEMERQLRDRPLDFTVRDCGWDFRFDCLRNYPTTTIPSQNNTNTTTNTHTNANTGENSGTTDSVDRKHESVVNDVSRLPCGCHPTDNSANTHLSCYRLTPSPLNTPIAPTDHTVISGPGNRIYGFRGLYIMTHNPVQPDSDGSTRVCSINRDRFRASDNVEEGISGNIDENANGDKKVDALGEYDKGEDAIPGVSESVSENVGRNTSSSTDQDASFDTEVNGFSMEGMWTGQLTKCLLPLELFDIPILNVIGDYIFYQILQLVDWWVPGDMPAIHVLPIFEATEGNGPPVLLHANDLLTALKNMCMPVPKLMNMSNSWRSFETSIVGTIVRSSNSPAVRVDQIRNDKPNKLKTMKGVRLMHFVSRCTQDQLNFQYDIWTPPQKVMRNNGAVTQALSTLKRQRREYASDRGAVPLSLFLPIAETTTTGIRADVCELALAIPSLYRQIELIRNACLLRSQLGLHTVPIKKLKSAMIHPSAREIFECGTTPRHIYNAVSHLGLRRKSNGTSTDNAAKRKPTKKRTYTSVCKDESANVDLSTGESGSGNIGVDASCANDRKQRKKTTTTSVDVHVASSPTSAYTVSYISDVITNRVICDSDSARMTSLGIVSLIVRPPVGYWTSAPLQEAILADTLLALIDVLFDSGGVEFCARSYAKWAFPSPDEDDLVQMFISPPQHPLVSSAPMMSTGNELARAVESNFDFSFDNPNLLEVVLGHSSSLFERSTGMHKSYSVDMCEDLQTHTHARARVTSNVSNSFSQLEFLGDAVLGMMVSGYVQTQYAHLSSKGVVALCDIVVSNDHLSSVMSSLKMTSYVVGNENLIRKRNVLANTFEALVGAVFLDKGLTAVAIFLEEHLYSTLTRSRILQRGHPSHPHNDKTWLLMYCLTQSKYNGSTPVYRFQRNASDPLRKTNIAMEPTVEVSASGIVLATASATNRKDAEMLAATQAMCTLAMGNQV</sequence>
<dbReference type="GO" id="GO:0010468">
    <property type="term" value="P:regulation of gene expression"/>
    <property type="evidence" value="ECO:0007669"/>
    <property type="project" value="TreeGrafter"/>
</dbReference>
<dbReference type="InterPro" id="IPR036389">
    <property type="entry name" value="RNase_III_sf"/>
</dbReference>
<feature type="region of interest" description="Disordered" evidence="2">
    <location>
        <begin position="56"/>
        <end position="91"/>
    </location>
</feature>
<dbReference type="GO" id="GO:0003725">
    <property type="term" value="F:double-stranded RNA binding"/>
    <property type="evidence" value="ECO:0007669"/>
    <property type="project" value="TreeGrafter"/>
</dbReference>
<keyword evidence="1" id="KW-0694">RNA-binding</keyword>
<dbReference type="PROSITE" id="PS50142">
    <property type="entry name" value="RNASE_3_2"/>
    <property type="match status" value="1"/>
</dbReference>
<evidence type="ECO:0000259" key="3">
    <source>
        <dbReference type="PROSITE" id="PS50142"/>
    </source>
</evidence>
<dbReference type="AlphaFoldDB" id="A0A383QTL2"/>